<gene>
    <name evidence="1" type="ORF">QQ91_015765</name>
</gene>
<evidence type="ECO:0000313" key="1">
    <source>
        <dbReference type="EMBL" id="NEV68569.1"/>
    </source>
</evidence>
<sequence>MSAYKTFITIDDPSQVVLSDLPFRKGQRVRVVMLTAEDEATIISQRFQELFKATQALPGVEDLTEADILTEIAAHRRGE</sequence>
<reference evidence="1" key="1">
    <citation type="submission" date="2014-11" db="EMBL/GenBank/DDBJ databases">
        <authorList>
            <person name="Malar M.C."/>
            <person name="Sen D."/>
            <person name="Tripathy S."/>
        </authorList>
    </citation>
    <scope>NUCLEOTIDE SEQUENCE</scope>
    <source>
        <strain evidence="1">BDU141951</strain>
    </source>
</reference>
<reference evidence="1" key="2">
    <citation type="journal article" date="2015" name="Genome Announc.">
        <title>Draft Genome Sequence of Filamentous Marine Cyanobacterium Lyngbya confervoides Strain BDU141951.</title>
        <authorList>
            <person name="Chandrababunaidu M.M."/>
            <person name="Sen D."/>
            <person name="Tripathy S."/>
        </authorList>
    </citation>
    <scope>NUCLEOTIDE SEQUENCE</scope>
    <source>
        <strain evidence="1">BDU141951</strain>
    </source>
</reference>
<organism evidence="1">
    <name type="scientific">Lyngbya confervoides BDU141951</name>
    <dbReference type="NCBI Taxonomy" id="1574623"/>
    <lineage>
        <taxon>Bacteria</taxon>
        <taxon>Bacillati</taxon>
        <taxon>Cyanobacteriota</taxon>
        <taxon>Cyanophyceae</taxon>
        <taxon>Oscillatoriophycideae</taxon>
        <taxon>Oscillatoriales</taxon>
        <taxon>Microcoleaceae</taxon>
        <taxon>Lyngbya</taxon>
    </lineage>
</organism>
<dbReference type="EMBL" id="JTHE02000003">
    <property type="protein sequence ID" value="NEV68569.1"/>
    <property type="molecule type" value="Genomic_DNA"/>
</dbReference>
<reference evidence="1" key="3">
    <citation type="submission" date="2020-02" db="EMBL/GenBank/DDBJ databases">
        <authorList>
            <person name="Sarangi A.N."/>
            <person name="Ghosh S."/>
            <person name="Mukherjee M."/>
            <person name="Tripathy S."/>
        </authorList>
    </citation>
    <scope>NUCLEOTIDE SEQUENCE</scope>
    <source>
        <strain evidence="1">BDU141951</strain>
    </source>
</reference>
<name>A0A0C1YHU0_9CYAN</name>
<proteinExistence type="predicted"/>
<comment type="caution">
    <text evidence="1">The sequence shown here is derived from an EMBL/GenBank/DDBJ whole genome shotgun (WGS) entry which is preliminary data.</text>
</comment>
<dbReference type="AlphaFoldDB" id="A0A0C1YHU0"/>
<accession>A0A0C1YHU0</accession>
<protein>
    <submittedName>
        <fullName evidence="1">Uncharacterized protein</fullName>
    </submittedName>
</protein>